<dbReference type="PROSITE" id="PS51257">
    <property type="entry name" value="PROKAR_LIPOPROTEIN"/>
    <property type="match status" value="1"/>
</dbReference>
<evidence type="ECO:0000256" key="1">
    <source>
        <dbReference type="SAM" id="SignalP"/>
    </source>
</evidence>
<keyword evidence="3" id="KW-1185">Reference proteome</keyword>
<proteinExistence type="predicted"/>
<evidence type="ECO:0000313" key="3">
    <source>
        <dbReference type="Proteomes" id="UP000777935"/>
    </source>
</evidence>
<keyword evidence="1" id="KW-0732">Signal</keyword>
<evidence type="ECO:0000313" key="2">
    <source>
        <dbReference type="EMBL" id="NSX56596.1"/>
    </source>
</evidence>
<accession>A0ABX2IUL8</accession>
<feature type="signal peptide" evidence="1">
    <location>
        <begin position="1"/>
        <end position="25"/>
    </location>
</feature>
<dbReference type="RefSeq" id="WP_174139748.1">
    <property type="nucleotide sequence ID" value="NZ_JABUFE010000014.1"/>
</dbReference>
<feature type="chain" id="PRO_5045657865" description="Lipoprotein" evidence="1">
    <location>
        <begin position="26"/>
        <end position="112"/>
    </location>
</feature>
<dbReference type="EMBL" id="JABUFE010000014">
    <property type="protein sequence ID" value="NSX56596.1"/>
    <property type="molecule type" value="Genomic_DNA"/>
</dbReference>
<gene>
    <name evidence="2" type="ORF">HRQ87_17550</name>
</gene>
<evidence type="ECO:0008006" key="4">
    <source>
        <dbReference type="Google" id="ProtNLM"/>
    </source>
</evidence>
<reference evidence="2 3" key="1">
    <citation type="submission" date="2020-06" db="EMBL/GenBank/DDBJ databases">
        <title>Sulfitobacter algicola sp. nov., isolated from green algae.</title>
        <authorList>
            <person name="Wang C."/>
        </authorList>
    </citation>
    <scope>NUCLEOTIDE SEQUENCE [LARGE SCALE GENOMIC DNA]</scope>
    <source>
        <strain evidence="2 3">1151</strain>
    </source>
</reference>
<organism evidence="2 3">
    <name type="scientific">Parasulfitobacter algicola</name>
    <dbReference type="NCBI Taxonomy" id="2614809"/>
    <lineage>
        <taxon>Bacteria</taxon>
        <taxon>Pseudomonadati</taxon>
        <taxon>Pseudomonadota</taxon>
        <taxon>Alphaproteobacteria</taxon>
        <taxon>Rhodobacterales</taxon>
        <taxon>Roseobacteraceae</taxon>
        <taxon>Parasulfitobacter</taxon>
    </lineage>
</organism>
<protein>
    <recommendedName>
        <fullName evidence="4">Lipoprotein</fullName>
    </recommendedName>
</protein>
<dbReference type="Proteomes" id="UP000777935">
    <property type="component" value="Unassembled WGS sequence"/>
</dbReference>
<comment type="caution">
    <text evidence="2">The sequence shown here is derived from an EMBL/GenBank/DDBJ whole genome shotgun (WGS) entry which is preliminary data.</text>
</comment>
<name>A0ABX2IUL8_9RHOB</name>
<sequence length="112" mass="12211">MNKTILKKLILSIALLISACSPYHIEEVQRDYGGDTPDGIIFTAIGYTFSVSGSDLGSDSLAVAQGALKKYCTRRGKKLVLTPPNEQAGWPSYSLNFPSQKQNTWVIEGQCV</sequence>